<evidence type="ECO:0000256" key="2">
    <source>
        <dbReference type="SAM" id="MobiDB-lite"/>
    </source>
</evidence>
<dbReference type="EMBL" id="CP023778">
    <property type="protein sequence ID" value="ATL66143.1"/>
    <property type="molecule type" value="Genomic_DNA"/>
</dbReference>
<organism evidence="4 5">
    <name type="scientific">Nocardia terpenica</name>
    <dbReference type="NCBI Taxonomy" id="455432"/>
    <lineage>
        <taxon>Bacteria</taxon>
        <taxon>Bacillati</taxon>
        <taxon>Actinomycetota</taxon>
        <taxon>Actinomycetes</taxon>
        <taxon>Mycobacteriales</taxon>
        <taxon>Nocardiaceae</taxon>
        <taxon>Nocardia</taxon>
    </lineage>
</organism>
<dbReference type="PRINTS" id="PR00040">
    <property type="entry name" value="HTHMERR"/>
</dbReference>
<evidence type="ECO:0000259" key="3">
    <source>
        <dbReference type="PROSITE" id="PS50937"/>
    </source>
</evidence>
<name>A0A291RF10_9NOCA</name>
<dbReference type="AlphaFoldDB" id="A0A291RF10"/>
<dbReference type="InterPro" id="IPR009061">
    <property type="entry name" value="DNA-bd_dom_put_sf"/>
</dbReference>
<dbReference type="GO" id="GO:0003700">
    <property type="term" value="F:DNA-binding transcription factor activity"/>
    <property type="evidence" value="ECO:0007669"/>
    <property type="project" value="InterPro"/>
</dbReference>
<dbReference type="Pfam" id="PF13411">
    <property type="entry name" value="MerR_1"/>
    <property type="match status" value="1"/>
</dbReference>
<keyword evidence="1" id="KW-0238">DNA-binding</keyword>
<feature type="domain" description="HTH merR-type" evidence="3">
    <location>
        <begin position="156"/>
        <end position="225"/>
    </location>
</feature>
<evidence type="ECO:0000256" key="1">
    <source>
        <dbReference type="ARBA" id="ARBA00023125"/>
    </source>
</evidence>
<dbReference type="CDD" id="cd00592">
    <property type="entry name" value="HTH_MerR-like"/>
    <property type="match status" value="1"/>
</dbReference>
<feature type="region of interest" description="Disordered" evidence="2">
    <location>
        <begin position="43"/>
        <end position="116"/>
    </location>
</feature>
<dbReference type="SUPFAM" id="SSF46955">
    <property type="entry name" value="Putative DNA-binding domain"/>
    <property type="match status" value="1"/>
</dbReference>
<reference evidence="4 5" key="1">
    <citation type="submission" date="2017-10" db="EMBL/GenBank/DDBJ databases">
        <title>Comparative genomics between pathogenic Norcardia.</title>
        <authorList>
            <person name="Zeng L."/>
        </authorList>
    </citation>
    <scope>NUCLEOTIDE SEQUENCE [LARGE SCALE GENOMIC DNA]</scope>
    <source>
        <strain evidence="4 5">NC_YFY_NT001</strain>
    </source>
</reference>
<evidence type="ECO:0000313" key="5">
    <source>
        <dbReference type="Proteomes" id="UP000221961"/>
    </source>
</evidence>
<dbReference type="InterPro" id="IPR000551">
    <property type="entry name" value="MerR-type_HTH_dom"/>
</dbReference>
<dbReference type="PROSITE" id="PS50937">
    <property type="entry name" value="HTH_MERR_2"/>
    <property type="match status" value="1"/>
</dbReference>
<evidence type="ECO:0000313" key="4">
    <source>
        <dbReference type="EMBL" id="ATL66143.1"/>
    </source>
</evidence>
<dbReference type="Proteomes" id="UP000221961">
    <property type="component" value="Chromosome"/>
</dbReference>
<gene>
    <name evidence="4" type="ORF">CRH09_07895</name>
</gene>
<feature type="compositionally biased region" description="Basic residues" evidence="2">
    <location>
        <begin position="69"/>
        <end position="84"/>
    </location>
</feature>
<dbReference type="KEGG" id="ntp:CRH09_07895"/>
<sequence>MSLPVVRRTVAVDHDRPVQLHGDRPADTAGEHLLQRPVDHIHPGLAAPAAGRRSGNGQRGDVVGEPGLHRHGRGRLGERRHRAHPPATEHPCGEHRRTRPEPNVNHGGPPIDARPIPSGPFIIPRYDPEHTPGNRLESPVTGVAKVGCVNNDGDRLYAIGELARITGLSVKTIRFYSDEGLTPPTERTPRGYRLYDVTAVARLRLINTLRELGIDIPTIRRALRRELTISQLAQRHADALDAQIRTLRLRRAVLRAVAERGSSEEEIRLMHKLAKLNEEERQRIIDEFWDATFTGVDADADMVAKMRSAKPQLPDDPTPAQVDAWVEMAELVADEGFRSVVRTMAVRGAEAEQASGEANAALARLVADRAGAALAEGIAAESDRAAAVLAEIVAVWAETFGTTDTAEYRAALTDRLATFADGRVARYWELMGVINNWPARPDESPAWEWTIAALRAHPAP</sequence>
<dbReference type="InterPro" id="IPR047057">
    <property type="entry name" value="MerR_fam"/>
</dbReference>
<dbReference type="PANTHER" id="PTHR30204">
    <property type="entry name" value="REDOX-CYCLING DRUG-SENSING TRANSCRIPTIONAL ACTIVATOR SOXR"/>
    <property type="match status" value="1"/>
</dbReference>
<proteinExistence type="predicted"/>
<dbReference type="PANTHER" id="PTHR30204:SF93">
    <property type="entry name" value="HTH MERR-TYPE DOMAIN-CONTAINING PROTEIN"/>
    <property type="match status" value="1"/>
</dbReference>
<dbReference type="GO" id="GO:0003677">
    <property type="term" value="F:DNA binding"/>
    <property type="evidence" value="ECO:0007669"/>
    <property type="project" value="UniProtKB-KW"/>
</dbReference>
<dbReference type="SMART" id="SM00422">
    <property type="entry name" value="HTH_MERR"/>
    <property type="match status" value="1"/>
</dbReference>
<protein>
    <recommendedName>
        <fullName evidence="3">HTH merR-type domain-containing protein</fullName>
    </recommendedName>
</protein>
<accession>A0A291RF10</accession>
<dbReference type="Gene3D" id="1.10.1660.10">
    <property type="match status" value="1"/>
</dbReference>